<evidence type="ECO:0000313" key="4">
    <source>
        <dbReference type="Proteomes" id="UP001284601"/>
    </source>
</evidence>
<dbReference type="RefSeq" id="WP_318598369.1">
    <property type="nucleotide sequence ID" value="NZ_JAWSTH010000045.1"/>
</dbReference>
<evidence type="ECO:0000256" key="1">
    <source>
        <dbReference type="SAM" id="SignalP"/>
    </source>
</evidence>
<reference evidence="4" key="1">
    <citation type="submission" date="2023-07" db="EMBL/GenBank/DDBJ databases">
        <title>Conexibacter stalactiti sp. nov., isolated from stalactites in a lava cave and emended description of the genus Conexibacter.</title>
        <authorList>
            <person name="Lee S.D."/>
        </authorList>
    </citation>
    <scope>NUCLEOTIDE SEQUENCE [LARGE SCALE GENOMIC DNA]</scope>
    <source>
        <strain evidence="4">KCTC 39840</strain>
    </source>
</reference>
<sequence>MSPIRSTAVAAAVIAAAVAAPASASAKTITLPAGFSAEAMTAHHGALYVSSQTSGEVRRIDPRSGQQTVLVAGRRGGRGNGLRFAGDNRLIVAGGTSRTIDVYDARSGRLVRRHRVPDSGFLNGVAVQRGTAYVTDTLTHVIYALPSSGRGSVRTIRPGGDFTPHQLDLDGIIPAAPGTLLTGQYGSGKLFAFSTKSGATRQVSLNRPLPTNDGLALRGRTLFVTENRGKVEAVRLSADLTSGRVTQTLPRRGNLRNPVDVAIVGGRAWVLDGHRPTTPARTARQVDRIIDLGSL</sequence>
<feature type="domain" description="SMP-30/Gluconolactonase/LRE-like region" evidence="2">
    <location>
        <begin position="21"/>
        <end position="225"/>
    </location>
</feature>
<keyword evidence="4" id="KW-1185">Reference proteome</keyword>
<feature type="chain" id="PRO_5046315408" evidence="1">
    <location>
        <begin position="27"/>
        <end position="295"/>
    </location>
</feature>
<reference evidence="3 4" key="2">
    <citation type="submission" date="2023-10" db="EMBL/GenBank/DDBJ databases">
        <authorList>
            <person name="Han X.F."/>
        </authorList>
    </citation>
    <scope>NUCLEOTIDE SEQUENCE [LARGE SCALE GENOMIC DNA]</scope>
    <source>
        <strain evidence="3 4">KCTC 39840</strain>
    </source>
</reference>
<evidence type="ECO:0000313" key="3">
    <source>
        <dbReference type="EMBL" id="MDW5596015.1"/>
    </source>
</evidence>
<dbReference type="InterPro" id="IPR011042">
    <property type="entry name" value="6-blade_b-propeller_TolB-like"/>
</dbReference>
<dbReference type="Gene3D" id="2.120.10.30">
    <property type="entry name" value="TolB, C-terminal domain"/>
    <property type="match status" value="2"/>
</dbReference>
<comment type="caution">
    <text evidence="3">The sequence shown here is derived from an EMBL/GenBank/DDBJ whole genome shotgun (WGS) entry which is preliminary data.</text>
</comment>
<dbReference type="Proteomes" id="UP001284601">
    <property type="component" value="Unassembled WGS sequence"/>
</dbReference>
<feature type="signal peptide" evidence="1">
    <location>
        <begin position="1"/>
        <end position="26"/>
    </location>
</feature>
<organism evidence="3 4">
    <name type="scientific">Conexibacter stalactiti</name>
    <dbReference type="NCBI Taxonomy" id="1940611"/>
    <lineage>
        <taxon>Bacteria</taxon>
        <taxon>Bacillati</taxon>
        <taxon>Actinomycetota</taxon>
        <taxon>Thermoleophilia</taxon>
        <taxon>Solirubrobacterales</taxon>
        <taxon>Conexibacteraceae</taxon>
        <taxon>Conexibacter</taxon>
    </lineage>
</organism>
<dbReference type="Pfam" id="PF08450">
    <property type="entry name" value="SGL"/>
    <property type="match status" value="1"/>
</dbReference>
<proteinExistence type="predicted"/>
<gene>
    <name evidence="3" type="ORF">R7226_16820</name>
</gene>
<accession>A0ABU4HU06</accession>
<protein>
    <submittedName>
        <fullName evidence="3">SMP-30/gluconolactonase/LRE family protein</fullName>
    </submittedName>
</protein>
<dbReference type="EMBL" id="JAWSTH010000045">
    <property type="protein sequence ID" value="MDW5596015.1"/>
    <property type="molecule type" value="Genomic_DNA"/>
</dbReference>
<name>A0ABU4HU06_9ACTN</name>
<dbReference type="SUPFAM" id="SSF63829">
    <property type="entry name" value="Calcium-dependent phosphotriesterase"/>
    <property type="match status" value="1"/>
</dbReference>
<evidence type="ECO:0000259" key="2">
    <source>
        <dbReference type="Pfam" id="PF08450"/>
    </source>
</evidence>
<keyword evidence="1" id="KW-0732">Signal</keyword>
<dbReference type="InterPro" id="IPR013658">
    <property type="entry name" value="SGL"/>
</dbReference>